<sequence length="287" mass="30131">MSNSTATPPYPNGDQAALDIEAADGAAIIPIQKHTSVTSRIWDHLQEPVRPSTLVEVELSILTFCTGIQDAISFPDYHCFASNQTGNTVLLMVALLSPSLDGEMFITANIGAALGFFLLAGWITGQLGHFVGPRRRIWLICCNFAQSCLVFAAAAIQYRAGIAARSAAAVAVTGLLAFASGSQVVQSRALATTEISTAMATAAWVDLVIDPHMLAWHNRPRNRRVCFLLSLAGGALTGAAIARSAGSSVALLISAAGKLLVAFIYLLNGADKPKRTVPGPDGAEAEK</sequence>
<name>A0AAN9YSD0_9PEZI</name>
<organism evidence="2 3">
    <name type="scientific">Diatrype stigma</name>
    <dbReference type="NCBI Taxonomy" id="117547"/>
    <lineage>
        <taxon>Eukaryota</taxon>
        <taxon>Fungi</taxon>
        <taxon>Dikarya</taxon>
        <taxon>Ascomycota</taxon>
        <taxon>Pezizomycotina</taxon>
        <taxon>Sordariomycetes</taxon>
        <taxon>Xylariomycetidae</taxon>
        <taxon>Xylariales</taxon>
        <taxon>Diatrypaceae</taxon>
        <taxon>Diatrype</taxon>
    </lineage>
</organism>
<evidence type="ECO:0000313" key="3">
    <source>
        <dbReference type="Proteomes" id="UP001320420"/>
    </source>
</evidence>
<reference evidence="2 3" key="1">
    <citation type="submission" date="2024-02" db="EMBL/GenBank/DDBJ databases">
        <title>De novo assembly and annotation of 12 fungi associated with fruit tree decline syndrome in Ontario, Canada.</title>
        <authorList>
            <person name="Sulman M."/>
            <person name="Ellouze W."/>
            <person name="Ilyukhin E."/>
        </authorList>
    </citation>
    <scope>NUCLEOTIDE SEQUENCE [LARGE SCALE GENOMIC DNA]</scope>
    <source>
        <strain evidence="2 3">M11/M66-122</strain>
    </source>
</reference>
<feature type="transmembrane region" description="Helical" evidence="1">
    <location>
        <begin position="248"/>
        <end position="267"/>
    </location>
</feature>
<protein>
    <recommendedName>
        <fullName evidence="4">DUF1275 domain protein</fullName>
    </recommendedName>
</protein>
<evidence type="ECO:0000256" key="1">
    <source>
        <dbReference type="SAM" id="Phobius"/>
    </source>
</evidence>
<dbReference type="PANTHER" id="PTHR37488:SF2">
    <property type="entry name" value="DUF1275 DOMAIN-CONTAINING PROTEIN"/>
    <property type="match status" value="1"/>
</dbReference>
<dbReference type="Pfam" id="PF06912">
    <property type="entry name" value="DUF1275"/>
    <property type="match status" value="1"/>
</dbReference>
<keyword evidence="1" id="KW-0812">Transmembrane</keyword>
<proteinExistence type="predicted"/>
<dbReference type="AlphaFoldDB" id="A0AAN9YSD0"/>
<feature type="transmembrane region" description="Helical" evidence="1">
    <location>
        <begin position="162"/>
        <end position="179"/>
    </location>
</feature>
<feature type="transmembrane region" description="Helical" evidence="1">
    <location>
        <begin position="225"/>
        <end position="242"/>
    </location>
</feature>
<comment type="caution">
    <text evidence="2">The sequence shown here is derived from an EMBL/GenBank/DDBJ whole genome shotgun (WGS) entry which is preliminary data.</text>
</comment>
<dbReference type="EMBL" id="JAKJXP020000038">
    <property type="protein sequence ID" value="KAK7752419.1"/>
    <property type="molecule type" value="Genomic_DNA"/>
</dbReference>
<feature type="transmembrane region" description="Helical" evidence="1">
    <location>
        <begin position="137"/>
        <end position="156"/>
    </location>
</feature>
<accession>A0AAN9YSD0</accession>
<keyword evidence="3" id="KW-1185">Reference proteome</keyword>
<evidence type="ECO:0008006" key="4">
    <source>
        <dbReference type="Google" id="ProtNLM"/>
    </source>
</evidence>
<keyword evidence="1" id="KW-0472">Membrane</keyword>
<feature type="transmembrane region" description="Helical" evidence="1">
    <location>
        <begin position="104"/>
        <end position="125"/>
    </location>
</feature>
<dbReference type="PANTHER" id="PTHR37488">
    <property type="entry name" value="DUF1275 DOMAIN-CONTAINING PROTEIN"/>
    <property type="match status" value="1"/>
</dbReference>
<gene>
    <name evidence="2" type="ORF">SLS62_005572</name>
</gene>
<keyword evidence="1" id="KW-1133">Transmembrane helix</keyword>
<dbReference type="InterPro" id="IPR010699">
    <property type="entry name" value="DUF1275"/>
</dbReference>
<dbReference type="Proteomes" id="UP001320420">
    <property type="component" value="Unassembled WGS sequence"/>
</dbReference>
<evidence type="ECO:0000313" key="2">
    <source>
        <dbReference type="EMBL" id="KAK7752419.1"/>
    </source>
</evidence>